<dbReference type="EMBL" id="JAENIO010000002">
    <property type="protein sequence ID" value="MBK1832724.1"/>
    <property type="molecule type" value="Genomic_DNA"/>
</dbReference>
<dbReference type="RefSeq" id="WP_200390155.1">
    <property type="nucleotide sequence ID" value="NZ_JAENIO010000002.1"/>
</dbReference>
<name>A0A934RJS9_9BACT</name>
<protein>
    <submittedName>
        <fullName evidence="2">Uncharacterized protein</fullName>
    </submittedName>
</protein>
<evidence type="ECO:0000313" key="2">
    <source>
        <dbReference type="EMBL" id="MBK1832724.1"/>
    </source>
</evidence>
<comment type="caution">
    <text evidence="2">The sequence shown here is derived from an EMBL/GenBank/DDBJ whole genome shotgun (WGS) entry which is preliminary data.</text>
</comment>
<evidence type="ECO:0000256" key="1">
    <source>
        <dbReference type="SAM" id="MobiDB-lite"/>
    </source>
</evidence>
<keyword evidence="3" id="KW-1185">Reference proteome</keyword>
<accession>A0A934RJS9</accession>
<gene>
    <name evidence="2" type="ORF">JIN78_01510</name>
</gene>
<dbReference type="AlphaFoldDB" id="A0A934RJS9"/>
<feature type="compositionally biased region" description="Pro residues" evidence="1">
    <location>
        <begin position="49"/>
        <end position="60"/>
    </location>
</feature>
<sequence>MKPLPLLLTLAGAAVLAAIVLVALRPDSGKPEDALPDPAPLPISGNEMPEPPPSPQPPLIAEPFTPDRELLAFVEKELALNFAEEPVFTPVPAETIISKVTSGLPAVVPDKDRRQLNLVAQRLGALPPFQPLDHTLITILAGEVRGLVTADENLIMHDFQASSPPEQAALVNLLAQRLARAHLPPRRVAGSLDELLARHFAVQVLALKVEKKFRETLPSYPPSLNENIRESILLGLPAFFHELSTFAEFHLLARLKEAPPAAAQDLLREATSSTRRLLAYPLLPASDLPAEAELGALTLYLFLLESSDPATARTLATGLRHDSILVAEEQLTWSLQFDQAASTPRVAEILRGYFSLRDPEGKVAITVAGDTLEVLVRP</sequence>
<feature type="region of interest" description="Disordered" evidence="1">
    <location>
        <begin position="29"/>
        <end position="62"/>
    </location>
</feature>
<proteinExistence type="predicted"/>
<reference evidence="2" key="1">
    <citation type="submission" date="2021-01" db="EMBL/GenBank/DDBJ databases">
        <title>Modified the classification status of verrucomicrobia.</title>
        <authorList>
            <person name="Feng X."/>
        </authorList>
    </citation>
    <scope>NUCLEOTIDE SEQUENCE</scope>
    <source>
        <strain evidence="2">KCTC 12986</strain>
    </source>
</reference>
<organism evidence="2 3">
    <name type="scientific">Roseibacillus ishigakijimensis</name>
    <dbReference type="NCBI Taxonomy" id="454146"/>
    <lineage>
        <taxon>Bacteria</taxon>
        <taxon>Pseudomonadati</taxon>
        <taxon>Verrucomicrobiota</taxon>
        <taxon>Verrucomicrobiia</taxon>
        <taxon>Verrucomicrobiales</taxon>
        <taxon>Verrucomicrobiaceae</taxon>
        <taxon>Roseibacillus</taxon>
    </lineage>
</organism>
<evidence type="ECO:0000313" key="3">
    <source>
        <dbReference type="Proteomes" id="UP000604083"/>
    </source>
</evidence>
<dbReference type="Proteomes" id="UP000604083">
    <property type="component" value="Unassembled WGS sequence"/>
</dbReference>